<evidence type="ECO:0000256" key="1">
    <source>
        <dbReference type="ARBA" id="ARBA00004141"/>
    </source>
</evidence>
<dbReference type="GO" id="GO:0022857">
    <property type="term" value="F:transmembrane transporter activity"/>
    <property type="evidence" value="ECO:0007669"/>
    <property type="project" value="InterPro"/>
</dbReference>
<protein>
    <submittedName>
        <fullName evidence="8">315_t:CDS:1</fullName>
    </submittedName>
</protein>
<dbReference type="GO" id="GO:0016020">
    <property type="term" value="C:membrane"/>
    <property type="evidence" value="ECO:0007669"/>
    <property type="project" value="UniProtKB-SubCell"/>
</dbReference>
<feature type="region of interest" description="Disordered" evidence="6">
    <location>
        <begin position="1"/>
        <end position="24"/>
    </location>
</feature>
<dbReference type="PANTHER" id="PTHR11654">
    <property type="entry name" value="OLIGOPEPTIDE TRANSPORTER-RELATED"/>
    <property type="match status" value="1"/>
</dbReference>
<comment type="caution">
    <text evidence="8">The sequence shown here is derived from an EMBL/GenBank/DDBJ whole genome shotgun (WGS) entry which is preliminary data.</text>
</comment>
<evidence type="ECO:0000256" key="3">
    <source>
        <dbReference type="ARBA" id="ARBA00022692"/>
    </source>
</evidence>
<dbReference type="InterPro" id="IPR000109">
    <property type="entry name" value="POT_fam"/>
</dbReference>
<evidence type="ECO:0000256" key="7">
    <source>
        <dbReference type="SAM" id="Phobius"/>
    </source>
</evidence>
<evidence type="ECO:0000256" key="2">
    <source>
        <dbReference type="ARBA" id="ARBA00005982"/>
    </source>
</evidence>
<name>A0A9N9F0M8_9GLOM</name>
<evidence type="ECO:0000256" key="4">
    <source>
        <dbReference type="ARBA" id="ARBA00022989"/>
    </source>
</evidence>
<dbReference type="AlphaFoldDB" id="A0A9N9F0M8"/>
<evidence type="ECO:0000313" key="9">
    <source>
        <dbReference type="Proteomes" id="UP000789342"/>
    </source>
</evidence>
<dbReference type="EMBL" id="CAJVPV010001512">
    <property type="protein sequence ID" value="CAG8500140.1"/>
    <property type="molecule type" value="Genomic_DNA"/>
</dbReference>
<keyword evidence="9" id="KW-1185">Reference proteome</keyword>
<comment type="similarity">
    <text evidence="2">Belongs to the major facilitator superfamily. Proton-dependent oligopeptide transporter (POT/PTR) (TC 2.A.17) family.</text>
</comment>
<comment type="subcellular location">
    <subcellularLocation>
        <location evidence="1">Membrane</location>
        <topology evidence="1">Multi-pass membrane protein</topology>
    </subcellularLocation>
</comment>
<feature type="transmembrane region" description="Helical" evidence="7">
    <location>
        <begin position="164"/>
        <end position="185"/>
    </location>
</feature>
<reference evidence="8" key="1">
    <citation type="submission" date="2021-06" db="EMBL/GenBank/DDBJ databases">
        <authorList>
            <person name="Kallberg Y."/>
            <person name="Tangrot J."/>
            <person name="Rosling A."/>
        </authorList>
    </citation>
    <scope>NUCLEOTIDE SEQUENCE</scope>
    <source>
        <strain evidence="8">CL551</strain>
    </source>
</reference>
<dbReference type="OrthoDB" id="8904098at2759"/>
<gene>
    <name evidence="8" type="ORF">AMORRO_LOCUS3212</name>
</gene>
<keyword evidence="5 7" id="KW-0472">Membrane</keyword>
<evidence type="ECO:0000256" key="6">
    <source>
        <dbReference type="SAM" id="MobiDB-lite"/>
    </source>
</evidence>
<dbReference type="SUPFAM" id="SSF103473">
    <property type="entry name" value="MFS general substrate transporter"/>
    <property type="match status" value="1"/>
</dbReference>
<feature type="transmembrane region" description="Helical" evidence="7">
    <location>
        <begin position="109"/>
        <end position="129"/>
    </location>
</feature>
<keyword evidence="4 7" id="KW-1133">Transmembrane helix</keyword>
<dbReference type="Pfam" id="PF00854">
    <property type="entry name" value="PTR2"/>
    <property type="match status" value="1"/>
</dbReference>
<proteinExistence type="inferred from homology"/>
<dbReference type="Proteomes" id="UP000789342">
    <property type="component" value="Unassembled WGS sequence"/>
</dbReference>
<feature type="transmembrane region" description="Helical" evidence="7">
    <location>
        <begin position="136"/>
        <end position="158"/>
    </location>
</feature>
<sequence length="198" mass="21687">MTNAPGLDIEEVDKKTRMDEEKVSISTIPLEDKETNQQAKCTQEEWSNLRKVADSVPITAWFIIICELCERFTFYGITGPFQNYIQFPPPKEKDGQPGAIGAGQQTATLLTLLFIFFCYITPLLGAIVADQYLGRYLTILTFCFIYMIGLGILTLTSIPPAIEAHASLPGLVVAMIVIGLGTGGIKCNVSPLAGDQYT</sequence>
<dbReference type="Gene3D" id="1.20.1250.20">
    <property type="entry name" value="MFS general substrate transporter like domains"/>
    <property type="match status" value="1"/>
</dbReference>
<keyword evidence="3 7" id="KW-0812">Transmembrane</keyword>
<accession>A0A9N9F0M8</accession>
<evidence type="ECO:0000313" key="8">
    <source>
        <dbReference type="EMBL" id="CAG8500140.1"/>
    </source>
</evidence>
<organism evidence="8 9">
    <name type="scientific">Acaulospora morrowiae</name>
    <dbReference type="NCBI Taxonomy" id="94023"/>
    <lineage>
        <taxon>Eukaryota</taxon>
        <taxon>Fungi</taxon>
        <taxon>Fungi incertae sedis</taxon>
        <taxon>Mucoromycota</taxon>
        <taxon>Glomeromycotina</taxon>
        <taxon>Glomeromycetes</taxon>
        <taxon>Diversisporales</taxon>
        <taxon>Acaulosporaceae</taxon>
        <taxon>Acaulospora</taxon>
    </lineage>
</organism>
<evidence type="ECO:0000256" key="5">
    <source>
        <dbReference type="ARBA" id="ARBA00023136"/>
    </source>
</evidence>
<dbReference type="InterPro" id="IPR036259">
    <property type="entry name" value="MFS_trans_sf"/>
</dbReference>
<feature type="compositionally biased region" description="Basic and acidic residues" evidence="6">
    <location>
        <begin position="12"/>
        <end position="23"/>
    </location>
</feature>
<feature type="non-terminal residue" evidence="8">
    <location>
        <position position="1"/>
    </location>
</feature>